<name>A0A4V6KNI7_SERFO</name>
<accession>A0A4V6KNI7</accession>
<feature type="domain" description="MobA/VirD2-like nuclease" evidence="1">
    <location>
        <begin position="26"/>
        <end position="146"/>
    </location>
</feature>
<evidence type="ECO:0000259" key="1">
    <source>
        <dbReference type="Pfam" id="PF03432"/>
    </source>
</evidence>
<reference evidence="2" key="1">
    <citation type="submission" date="2019-05" db="EMBL/GenBank/DDBJ databases">
        <authorList>
            <consortium name="Pathogen Informatics"/>
        </authorList>
    </citation>
    <scope>NUCLEOTIDE SEQUENCE [LARGE SCALE GENOMIC DNA]</scope>
    <source>
        <strain evidence="2">NCTC12965</strain>
    </source>
</reference>
<evidence type="ECO:0000313" key="2">
    <source>
        <dbReference type="EMBL" id="VTR31108.1"/>
    </source>
</evidence>
<organism evidence="2">
    <name type="scientific">Serratia fonticola</name>
    <dbReference type="NCBI Taxonomy" id="47917"/>
    <lineage>
        <taxon>Bacteria</taxon>
        <taxon>Pseudomonadati</taxon>
        <taxon>Pseudomonadota</taxon>
        <taxon>Gammaproteobacteria</taxon>
        <taxon>Enterobacterales</taxon>
        <taxon>Yersiniaceae</taxon>
        <taxon>Serratia</taxon>
    </lineage>
</organism>
<dbReference type="InterPro" id="IPR005094">
    <property type="entry name" value="Endonuclease_MobA/VirD2"/>
</dbReference>
<dbReference type="EMBL" id="CABEEZ010000069">
    <property type="protein sequence ID" value="VTR31108.1"/>
    <property type="molecule type" value="Genomic_DNA"/>
</dbReference>
<proteinExistence type="predicted"/>
<dbReference type="AlphaFoldDB" id="A0A4V6KNI7"/>
<sequence>MKGYVAKSGKSFKNRVKYILKDDHGFICSNMSADKNNVSDLTDEFKAVSSFRPDINKPTFMRFYLFQKMRSSQMKQWQEIAKDYLKEMNIDIEKHQYICVRHKDTDQDHIHIVANRVGLDGSVWHGQHSAFNTIAACERLEIKHGLTITQGLKGQKSEVSAPNQERN</sequence>
<dbReference type="Pfam" id="PF03432">
    <property type="entry name" value="Relaxase"/>
    <property type="match status" value="1"/>
</dbReference>
<protein>
    <submittedName>
        <fullName evidence="2">Conjugal transfer relaxase TraI</fullName>
    </submittedName>
</protein>
<gene>
    <name evidence="2" type="ORF">NCTC12965_03159</name>
</gene>